<proteinExistence type="predicted"/>
<comment type="caution">
    <text evidence="2">The sequence shown here is derived from an EMBL/GenBank/DDBJ whole genome shotgun (WGS) entry which is preliminary data.</text>
</comment>
<keyword evidence="3" id="KW-1185">Reference proteome</keyword>
<dbReference type="AlphaFoldDB" id="A0A250X6H1"/>
<dbReference type="Proteomes" id="UP000232323">
    <property type="component" value="Unassembled WGS sequence"/>
</dbReference>
<feature type="region of interest" description="Disordered" evidence="1">
    <location>
        <begin position="303"/>
        <end position="325"/>
    </location>
</feature>
<protein>
    <submittedName>
        <fullName evidence="2">Uncharacterized protein</fullName>
    </submittedName>
</protein>
<evidence type="ECO:0000313" key="3">
    <source>
        <dbReference type="Proteomes" id="UP000232323"/>
    </source>
</evidence>
<evidence type="ECO:0000256" key="1">
    <source>
        <dbReference type="SAM" id="MobiDB-lite"/>
    </source>
</evidence>
<dbReference type="EMBL" id="BEGY01000034">
    <property type="protein sequence ID" value="GAX78681.1"/>
    <property type="molecule type" value="Genomic_DNA"/>
</dbReference>
<name>A0A250X6H1_9CHLO</name>
<dbReference type="OrthoDB" id="541458at2759"/>
<feature type="compositionally biased region" description="Basic and acidic residues" evidence="1">
    <location>
        <begin position="231"/>
        <end position="245"/>
    </location>
</feature>
<feature type="region of interest" description="Disordered" evidence="1">
    <location>
        <begin position="218"/>
        <end position="281"/>
    </location>
</feature>
<sequence>MISWIEVGTWVPFSEGWQDRIKEKVGLTALWQEAYSKNRSFFEEVPRKVVGYSSGAALFCMVQEGLRALRGTQDPINSLIAGAVAGGVLAGVYQGPQFRLLGGALWGPISCLVHVLNNQFQPRMYMEDILITEGLLDPSVQERRHRNAFFLQTKRADELYRKALQVSSMDNLVEEATRVRDRELHQLWRMTANSITPADNGVTGPAVESTTSAYSAVVRQSPAAPASSDQKAMKPNESSKADSRGRQSSSSRIPTEVTGNDHAATSIMKQRQDDAEEEEFDEADFKSWMAAVRSAGGVQAPVIALDDDNDGHGSSGGGFNADHGSQRSWSEWARSFFRKSAAG</sequence>
<organism evidence="2 3">
    <name type="scientific">Chlamydomonas eustigma</name>
    <dbReference type="NCBI Taxonomy" id="1157962"/>
    <lineage>
        <taxon>Eukaryota</taxon>
        <taxon>Viridiplantae</taxon>
        <taxon>Chlorophyta</taxon>
        <taxon>core chlorophytes</taxon>
        <taxon>Chlorophyceae</taxon>
        <taxon>CS clade</taxon>
        <taxon>Chlamydomonadales</taxon>
        <taxon>Chlamydomonadaceae</taxon>
        <taxon>Chlamydomonas</taxon>
    </lineage>
</organism>
<accession>A0A250X6H1</accession>
<reference evidence="2 3" key="1">
    <citation type="submission" date="2017-08" db="EMBL/GenBank/DDBJ databases">
        <title>Acidophilic green algal genome provides insights into adaptation to an acidic environment.</title>
        <authorList>
            <person name="Hirooka S."/>
            <person name="Hirose Y."/>
            <person name="Kanesaki Y."/>
            <person name="Higuchi S."/>
            <person name="Fujiwara T."/>
            <person name="Onuma R."/>
            <person name="Era A."/>
            <person name="Ohbayashi R."/>
            <person name="Uzuka A."/>
            <person name="Nozaki H."/>
            <person name="Yoshikawa H."/>
            <person name="Miyagishima S.Y."/>
        </authorList>
    </citation>
    <scope>NUCLEOTIDE SEQUENCE [LARGE SCALE GENOMIC DNA]</scope>
    <source>
        <strain evidence="2 3">NIES-2499</strain>
    </source>
</reference>
<evidence type="ECO:0000313" key="2">
    <source>
        <dbReference type="EMBL" id="GAX78681.1"/>
    </source>
</evidence>
<gene>
    <name evidence="2" type="ORF">CEUSTIGMA_g6119.t1</name>
</gene>